<feature type="region of interest" description="Disordered" evidence="1">
    <location>
        <begin position="183"/>
        <end position="243"/>
    </location>
</feature>
<sequence>MAQLPRAMMQCFLWCYAIAFHISLAQGGSEKRTFCYIGRWYHDHGEIQEQKNPYSYCSANDFIYTKNGTIEFDTSGFYSGEQKSPKSENPLGCEMLHYNLSVWCPEDEEEFSRHEGYLFANCYCNQSPICATQPETFESALNAQGSDLQYCARKAGEILLEHLRAGKMKNNASEVLEEFMATSSTSISATKATSTGPSTTAETTTTKEATTTAMSSSPTETSTTATPTSSTETSTTATSATSTEVSTTFALTSDYQYSNTSTTSAYDDQGFITDKELLSTSKTETAEQQQIYSLLGQYGLAILVACAISLIVIIAIIPVILRNRRRNEHVEGAVGKRGTSKLKGSQEMSNEGSQESKSKEGGSKEKMTLSRE</sequence>
<keyword evidence="2" id="KW-0812">Transmembrane</keyword>
<dbReference type="OrthoDB" id="5907886at2759"/>
<dbReference type="AlphaFoldDB" id="A0A7I4XZ79"/>
<feature type="region of interest" description="Disordered" evidence="1">
    <location>
        <begin position="332"/>
        <end position="372"/>
    </location>
</feature>
<evidence type="ECO:0000256" key="2">
    <source>
        <dbReference type="SAM" id="Phobius"/>
    </source>
</evidence>
<keyword evidence="2" id="KW-0472">Membrane</keyword>
<evidence type="ECO:0000313" key="5">
    <source>
        <dbReference type="WBParaSite" id="HCON_00027640-00001"/>
    </source>
</evidence>
<keyword evidence="2" id="KW-1133">Transmembrane helix</keyword>
<organism evidence="4 5">
    <name type="scientific">Haemonchus contortus</name>
    <name type="common">Barber pole worm</name>
    <dbReference type="NCBI Taxonomy" id="6289"/>
    <lineage>
        <taxon>Eukaryota</taxon>
        <taxon>Metazoa</taxon>
        <taxon>Ecdysozoa</taxon>
        <taxon>Nematoda</taxon>
        <taxon>Chromadorea</taxon>
        <taxon>Rhabditida</taxon>
        <taxon>Rhabditina</taxon>
        <taxon>Rhabditomorpha</taxon>
        <taxon>Strongyloidea</taxon>
        <taxon>Trichostrongylidae</taxon>
        <taxon>Haemonchus</taxon>
    </lineage>
</organism>
<evidence type="ECO:0000313" key="4">
    <source>
        <dbReference type="Proteomes" id="UP000025227"/>
    </source>
</evidence>
<dbReference type="WBParaSite" id="HCON_00027640-00001">
    <property type="protein sequence ID" value="HCON_00027640-00001"/>
    <property type="gene ID" value="HCON_00027640"/>
</dbReference>
<feature type="transmembrane region" description="Helical" evidence="2">
    <location>
        <begin position="298"/>
        <end position="321"/>
    </location>
</feature>
<evidence type="ECO:0000256" key="3">
    <source>
        <dbReference type="SAM" id="SignalP"/>
    </source>
</evidence>
<dbReference type="Proteomes" id="UP000025227">
    <property type="component" value="Unplaced"/>
</dbReference>
<accession>A0A7I4XZ79</accession>
<reference evidence="5" key="1">
    <citation type="submission" date="2020-12" db="UniProtKB">
        <authorList>
            <consortium name="WormBaseParasite"/>
        </authorList>
    </citation>
    <scope>IDENTIFICATION</scope>
    <source>
        <strain evidence="5">MHco3</strain>
    </source>
</reference>
<feature type="compositionally biased region" description="Basic and acidic residues" evidence="1">
    <location>
        <begin position="354"/>
        <end position="372"/>
    </location>
</feature>
<feature type="chain" id="PRO_5029650253" evidence="3">
    <location>
        <begin position="28"/>
        <end position="372"/>
    </location>
</feature>
<keyword evidence="3" id="KW-0732">Signal</keyword>
<name>A0A7I4XZ79_HAECO</name>
<evidence type="ECO:0000256" key="1">
    <source>
        <dbReference type="SAM" id="MobiDB-lite"/>
    </source>
</evidence>
<keyword evidence="4" id="KW-1185">Reference proteome</keyword>
<feature type="signal peptide" evidence="3">
    <location>
        <begin position="1"/>
        <end position="27"/>
    </location>
</feature>
<protein>
    <submittedName>
        <fullName evidence="5">CX domain-containing protein</fullName>
    </submittedName>
</protein>
<proteinExistence type="predicted"/>